<dbReference type="InterPro" id="IPR041622">
    <property type="entry name" value="SLATT_fungi"/>
</dbReference>
<feature type="transmembrane region" description="Helical" evidence="2">
    <location>
        <begin position="144"/>
        <end position="163"/>
    </location>
</feature>
<comment type="caution">
    <text evidence="4">The sequence shown here is derived from an EMBL/GenBank/DDBJ whole genome shotgun (WGS) entry which is preliminary data.</text>
</comment>
<evidence type="ECO:0000256" key="2">
    <source>
        <dbReference type="SAM" id="Phobius"/>
    </source>
</evidence>
<evidence type="ECO:0000313" key="5">
    <source>
        <dbReference type="Proteomes" id="UP001362999"/>
    </source>
</evidence>
<organism evidence="4 5">
    <name type="scientific">Favolaschia claudopus</name>
    <dbReference type="NCBI Taxonomy" id="2862362"/>
    <lineage>
        <taxon>Eukaryota</taxon>
        <taxon>Fungi</taxon>
        <taxon>Dikarya</taxon>
        <taxon>Basidiomycota</taxon>
        <taxon>Agaricomycotina</taxon>
        <taxon>Agaricomycetes</taxon>
        <taxon>Agaricomycetidae</taxon>
        <taxon>Agaricales</taxon>
        <taxon>Marasmiineae</taxon>
        <taxon>Mycenaceae</taxon>
        <taxon>Favolaschia</taxon>
    </lineage>
</organism>
<evidence type="ECO:0000256" key="1">
    <source>
        <dbReference type="SAM" id="MobiDB-lite"/>
    </source>
</evidence>
<dbReference type="Proteomes" id="UP001362999">
    <property type="component" value="Unassembled WGS sequence"/>
</dbReference>
<feature type="region of interest" description="Disordered" evidence="1">
    <location>
        <begin position="1"/>
        <end position="32"/>
    </location>
</feature>
<sequence>MEVHHDMPLASASTRNDNIRIEPSDPNSIGHIPRVESPRPLSSEELHGHVTRQNTAAGFESQPPRQSGLEWILPVEPRRRETINRLKTLQERIDPTLQHAISERDRYEFKAKFTGYALNIAIGCQVALGALTTGLSAATSGRETSIAISVIGAFSTIVASYLARARGTNEPELSTIRARDLNQFIRECQVFVMDYGHLTGNEHDSQLNALRDRFGELLGNANGERRLASV</sequence>
<keyword evidence="2" id="KW-1133">Transmembrane helix</keyword>
<accession>A0AAV9ZCQ0</accession>
<dbReference type="EMBL" id="JAWWNJ010000163">
    <property type="protein sequence ID" value="KAK6977916.1"/>
    <property type="molecule type" value="Genomic_DNA"/>
</dbReference>
<reference evidence="4 5" key="1">
    <citation type="journal article" date="2024" name="J Genomics">
        <title>Draft genome sequencing and assembly of Favolaschia claudopus CIRM-BRFM 2984 isolated from oak limbs.</title>
        <authorList>
            <person name="Navarro D."/>
            <person name="Drula E."/>
            <person name="Chaduli D."/>
            <person name="Cazenave R."/>
            <person name="Ahrendt S."/>
            <person name="Wang J."/>
            <person name="Lipzen A."/>
            <person name="Daum C."/>
            <person name="Barry K."/>
            <person name="Grigoriev I.V."/>
            <person name="Favel A."/>
            <person name="Rosso M.N."/>
            <person name="Martin F."/>
        </authorList>
    </citation>
    <scope>NUCLEOTIDE SEQUENCE [LARGE SCALE GENOMIC DNA]</scope>
    <source>
        <strain evidence="4 5">CIRM-BRFM 2984</strain>
    </source>
</reference>
<evidence type="ECO:0000313" key="4">
    <source>
        <dbReference type="EMBL" id="KAK6977916.1"/>
    </source>
</evidence>
<keyword evidence="2" id="KW-0812">Transmembrane</keyword>
<protein>
    <submittedName>
        <fullName evidence="4">Carbamoyl-phosphate synth</fullName>
    </submittedName>
</protein>
<proteinExistence type="predicted"/>
<dbReference type="NCBIfam" id="NF033635">
    <property type="entry name" value="SLATT_fungal"/>
    <property type="match status" value="1"/>
</dbReference>
<feature type="domain" description="SMODS and SLOG-associating 2TM effector" evidence="3">
    <location>
        <begin position="99"/>
        <end position="220"/>
    </location>
</feature>
<feature type="transmembrane region" description="Helical" evidence="2">
    <location>
        <begin position="116"/>
        <end position="138"/>
    </location>
</feature>
<dbReference type="AlphaFoldDB" id="A0AAV9ZCQ0"/>
<keyword evidence="2" id="KW-0472">Membrane</keyword>
<name>A0AAV9ZCQ0_9AGAR</name>
<evidence type="ECO:0000259" key="3">
    <source>
        <dbReference type="Pfam" id="PF18142"/>
    </source>
</evidence>
<keyword evidence="5" id="KW-1185">Reference proteome</keyword>
<gene>
    <name evidence="4" type="ORF">R3P38DRAFT_506511</name>
</gene>
<dbReference type="Pfam" id="PF18142">
    <property type="entry name" value="SLATT_fungal"/>
    <property type="match status" value="1"/>
</dbReference>